<accession>A0A5K7X7U5</accession>
<dbReference type="RefSeq" id="WP_152097076.1">
    <property type="nucleotide sequence ID" value="NZ_AP021861.1"/>
</dbReference>
<dbReference type="PANTHER" id="PTHR31987:SF1">
    <property type="entry name" value="GLUTAMINASE A"/>
    <property type="match status" value="1"/>
</dbReference>
<dbReference type="KEGG" id="lpav:PLANPX_0423"/>
<dbReference type="InterPro" id="IPR052743">
    <property type="entry name" value="Glutaminase_GtaA"/>
</dbReference>
<gene>
    <name evidence="5" type="ORF">PLANPX_0423</name>
</gene>
<dbReference type="Gene3D" id="2.60.120.260">
    <property type="entry name" value="Galactose-binding domain-like"/>
    <property type="match status" value="1"/>
</dbReference>
<dbReference type="InterPro" id="IPR008928">
    <property type="entry name" value="6-hairpin_glycosidase_sf"/>
</dbReference>
<reference evidence="6" key="1">
    <citation type="submission" date="2019-10" db="EMBL/GenBank/DDBJ databases">
        <title>Lacipirellula parvula gen. nov., sp. nov., representing a lineage of planctomycetes widespread in freshwater anoxic habitats, and description of the family Lacipirellulaceae.</title>
        <authorList>
            <person name="Dedysh S.N."/>
            <person name="Kulichevskaya I.S."/>
            <person name="Beletsky A.V."/>
            <person name="Rakitin A.L."/>
            <person name="Mardanov A.V."/>
            <person name="Ivanova A.A."/>
            <person name="Saltykova V.X."/>
            <person name="Rijpstra W.I.C."/>
            <person name="Sinninghe Damste J.S."/>
            <person name="Ravin N.V."/>
        </authorList>
    </citation>
    <scope>NUCLEOTIDE SEQUENCE [LARGE SCALE GENOMIC DNA]</scope>
    <source>
        <strain evidence="6">PX69</strain>
    </source>
</reference>
<evidence type="ECO:0000259" key="3">
    <source>
        <dbReference type="Pfam" id="PF16335"/>
    </source>
</evidence>
<feature type="domain" description="Glutaminase A N-terminal" evidence="4">
    <location>
        <begin position="108"/>
        <end position="334"/>
    </location>
</feature>
<dbReference type="InterPro" id="IPR033433">
    <property type="entry name" value="GtaA_N"/>
</dbReference>
<evidence type="ECO:0000259" key="4">
    <source>
        <dbReference type="Pfam" id="PF17168"/>
    </source>
</evidence>
<dbReference type="InterPro" id="IPR008979">
    <property type="entry name" value="Galactose-bd-like_sf"/>
</dbReference>
<proteinExistence type="predicted"/>
<dbReference type="PANTHER" id="PTHR31987">
    <property type="entry name" value="GLUTAMINASE A-RELATED"/>
    <property type="match status" value="1"/>
</dbReference>
<feature type="domain" description="Glutaminase A central" evidence="3">
    <location>
        <begin position="340"/>
        <end position="683"/>
    </location>
</feature>
<evidence type="ECO:0000313" key="6">
    <source>
        <dbReference type="Proteomes" id="UP000326837"/>
    </source>
</evidence>
<dbReference type="Pfam" id="PF16335">
    <property type="entry name" value="GtaA_6_Hairpin"/>
    <property type="match status" value="1"/>
</dbReference>
<dbReference type="InterPro" id="IPR032515">
    <property type="entry name" value="DUF4964"/>
</dbReference>
<sequence length="874" mass="96534">MRSLLAACVALLAFGSQAHADEKPRASAAELHATPIVAPATPLVTCDPYFSIWSPADRLTDADTAHWTGKPHRLTSLASIDGKVFRLMGKEPTDAPALEQKSVTISMTQTTYEFAGEGVKLTLTFTTPALPEDIDLLSRPITYVTYKAQAEDGKSHDVRLMFEASAELTVDVPEQGVVGNVEAIDGLTTVRLGSKEQNTLRKKGDDIRIDWGYLYLAAPKSENAATAIGSPAKLRKAFAAKASGASEAKAAADRATDLAAAVTFDLPKVGAEPVERFLVIAYDDLLSIEYMHRPLKAFWRRNGLEAAGLLTEAVRDYAKITERCDKFDAELQKDLTAAGGEDYYAIGALAYRQCFAAGKFVADANGQPLQFSKENHSNGCIATSDIFYPMSPQFMLFGPSLTKSFLTPFMNYAASERWKFPFAPHDLGTYPKANGQVYGGGELTEDNQMPVEESGNVLLLMAALAKMEGNADYASLYWPTLVKWAEYLKEQGFDPPNQLCTDDFAGHMAHNVNLSGKAICALGAFAQLCEMRGDAKLAQEYRQIAEQYAARWVKEAADGDHFRLAFDKPDTWSQKYNLVWDKLLGLELFPDDVRRKEMDFYLKSQNEYGLPLDNRNVYTKLDWILWTATLTQDRKDFDALTAPVYKFLSATPSRSPMNDWFRTNDATKVGFTARPVVGGVFLQLLYNDGLWKKYASRDVTKAKDFAPMPKPPKITTVLPAAISKPVVWRYTTTKPADGWQGVKFDDAKWKEGKSGFGTRGTPGAIIGTVWDSPEIWIRREFNLRKGANLAEVQLYVNHDEDAEIYVNGVLAATCNGYNGQYEAMQMRDEARATLKPTGNTLAVKCRQSTGGQYIDVGMVTVEQVDDAKTAAVQR</sequence>
<feature type="signal peptide" evidence="1">
    <location>
        <begin position="1"/>
        <end position="20"/>
    </location>
</feature>
<dbReference type="InterPro" id="IPR012341">
    <property type="entry name" value="6hp_glycosidase-like_sf"/>
</dbReference>
<dbReference type="EMBL" id="AP021861">
    <property type="protein sequence ID" value="BBO30811.1"/>
    <property type="molecule type" value="Genomic_DNA"/>
</dbReference>
<organism evidence="5 6">
    <name type="scientific">Lacipirellula parvula</name>
    <dbReference type="NCBI Taxonomy" id="2650471"/>
    <lineage>
        <taxon>Bacteria</taxon>
        <taxon>Pseudomonadati</taxon>
        <taxon>Planctomycetota</taxon>
        <taxon>Planctomycetia</taxon>
        <taxon>Pirellulales</taxon>
        <taxon>Lacipirellulaceae</taxon>
        <taxon>Lacipirellula</taxon>
    </lineage>
</organism>
<feature type="domain" description="DUF4964" evidence="2">
    <location>
        <begin position="35"/>
        <end position="91"/>
    </location>
</feature>
<dbReference type="AlphaFoldDB" id="A0A5K7X7U5"/>
<dbReference type="InterPro" id="IPR032514">
    <property type="entry name" value="GtaA_central"/>
</dbReference>
<keyword evidence="1" id="KW-0732">Signal</keyword>
<feature type="chain" id="PRO_5025006089" evidence="1">
    <location>
        <begin position="21"/>
        <end position="874"/>
    </location>
</feature>
<dbReference type="Proteomes" id="UP000326837">
    <property type="component" value="Chromosome"/>
</dbReference>
<dbReference type="SUPFAM" id="SSF48208">
    <property type="entry name" value="Six-hairpin glycosidases"/>
    <property type="match status" value="1"/>
</dbReference>
<evidence type="ECO:0000259" key="2">
    <source>
        <dbReference type="Pfam" id="PF16334"/>
    </source>
</evidence>
<name>A0A5K7X7U5_9BACT</name>
<keyword evidence="6" id="KW-1185">Reference proteome</keyword>
<evidence type="ECO:0000256" key="1">
    <source>
        <dbReference type="SAM" id="SignalP"/>
    </source>
</evidence>
<dbReference type="Pfam" id="PF17168">
    <property type="entry name" value="DUF5127"/>
    <property type="match status" value="1"/>
</dbReference>
<dbReference type="Gene3D" id="1.50.10.10">
    <property type="match status" value="1"/>
</dbReference>
<dbReference type="GO" id="GO:0005975">
    <property type="term" value="P:carbohydrate metabolic process"/>
    <property type="evidence" value="ECO:0007669"/>
    <property type="project" value="InterPro"/>
</dbReference>
<protein>
    <submittedName>
        <fullName evidence="5">Glutaminase A</fullName>
    </submittedName>
</protein>
<dbReference type="SUPFAM" id="SSF49785">
    <property type="entry name" value="Galactose-binding domain-like"/>
    <property type="match status" value="1"/>
</dbReference>
<dbReference type="Pfam" id="PF16334">
    <property type="entry name" value="DUF4964"/>
    <property type="match status" value="1"/>
</dbReference>
<evidence type="ECO:0000313" key="5">
    <source>
        <dbReference type="EMBL" id="BBO30811.1"/>
    </source>
</evidence>